<name>A0A917F749_9ACTN</name>
<evidence type="ECO:0000259" key="1">
    <source>
        <dbReference type="Pfam" id="PF14028"/>
    </source>
</evidence>
<comment type="caution">
    <text evidence="2">The sequence shown here is derived from an EMBL/GenBank/DDBJ whole genome shotgun (WGS) entry which is preliminary data.</text>
</comment>
<accession>A0A917F749</accession>
<feature type="domain" description="Thiopeptide-type bacteriocin biosynthesis" evidence="1">
    <location>
        <begin position="12"/>
        <end position="296"/>
    </location>
</feature>
<dbReference type="AlphaFoldDB" id="A0A917F749"/>
<reference evidence="2" key="2">
    <citation type="submission" date="2020-09" db="EMBL/GenBank/DDBJ databases">
        <authorList>
            <person name="Sun Q."/>
            <person name="Zhou Y."/>
        </authorList>
    </citation>
    <scope>NUCLEOTIDE SEQUENCE</scope>
    <source>
        <strain evidence="2">CGMCC 1.16067</strain>
    </source>
</reference>
<dbReference type="InterPro" id="IPR023809">
    <property type="entry name" value="Thiopep_bacteriocin_synth_dom"/>
</dbReference>
<dbReference type="Pfam" id="PF14028">
    <property type="entry name" value="Lant_dehydr_C"/>
    <property type="match status" value="1"/>
</dbReference>
<dbReference type="RefSeq" id="WP_188780481.1">
    <property type="nucleotide sequence ID" value="NZ_BMKQ01000001.1"/>
</dbReference>
<sequence>MSSTSPEQAERWHAFHVYLPHTVQSAFLREQVTELVDTAESARFFFLRYWQGGPHLRLRLHTDEATADVFARALGDRIPELTEEQRVEYGYELDMQKQLASAEGESPGAGRSPGDVVRESYAPEYAKYGGPEGIDLAEQVFCATSRVVLDVLASRETYARTPPLGEAMRCTLVGLSASGLGQAEAGRFLEWYESWWSGYVPDGQAESWQRLSAQMRGQVDELVDEAWDGTRDDVVRDLYRAARARADELDTGDGDVPVVGGVDYSRILANYVHTTNNRFGIIPAGEAFLARVLSEALHARVG</sequence>
<reference evidence="2" key="1">
    <citation type="journal article" date="2014" name="Int. J. Syst. Evol. Microbiol.">
        <title>Complete genome sequence of Corynebacterium casei LMG S-19264T (=DSM 44701T), isolated from a smear-ripened cheese.</title>
        <authorList>
            <consortium name="US DOE Joint Genome Institute (JGI-PGF)"/>
            <person name="Walter F."/>
            <person name="Albersmeier A."/>
            <person name="Kalinowski J."/>
            <person name="Ruckert C."/>
        </authorList>
    </citation>
    <scope>NUCLEOTIDE SEQUENCE</scope>
    <source>
        <strain evidence="2">CGMCC 1.16067</strain>
    </source>
</reference>
<dbReference type="NCBIfam" id="TIGR03891">
    <property type="entry name" value="thiopep_ocin"/>
    <property type="match status" value="2"/>
</dbReference>
<evidence type="ECO:0000313" key="2">
    <source>
        <dbReference type="EMBL" id="GGF53952.1"/>
    </source>
</evidence>
<dbReference type="EMBL" id="BMKQ01000001">
    <property type="protein sequence ID" value="GGF53952.1"/>
    <property type="molecule type" value="Genomic_DNA"/>
</dbReference>
<keyword evidence="3" id="KW-1185">Reference proteome</keyword>
<proteinExistence type="predicted"/>
<gene>
    <name evidence="2" type="ORF">GCM10011519_29810</name>
</gene>
<evidence type="ECO:0000313" key="3">
    <source>
        <dbReference type="Proteomes" id="UP000649179"/>
    </source>
</evidence>
<dbReference type="Proteomes" id="UP000649179">
    <property type="component" value="Unassembled WGS sequence"/>
</dbReference>
<organism evidence="2 3">
    <name type="scientific">Marmoricola endophyticus</name>
    <dbReference type="NCBI Taxonomy" id="2040280"/>
    <lineage>
        <taxon>Bacteria</taxon>
        <taxon>Bacillati</taxon>
        <taxon>Actinomycetota</taxon>
        <taxon>Actinomycetes</taxon>
        <taxon>Propionibacteriales</taxon>
        <taxon>Nocardioidaceae</taxon>
        <taxon>Marmoricola</taxon>
    </lineage>
</organism>
<protein>
    <submittedName>
        <fullName evidence="2">Lantibiotic biosynthesis protein</fullName>
    </submittedName>
</protein>